<accession>A0ABP3Z443</accession>
<dbReference type="Proteomes" id="UP001501578">
    <property type="component" value="Unassembled WGS sequence"/>
</dbReference>
<dbReference type="InterPro" id="IPR052519">
    <property type="entry name" value="Euk-type_GlcNAc_Kinase"/>
</dbReference>
<sequence length="324" mass="33301">MVSAAVDTVVAVDGGNSKTDVLLLSVDGTILARGRSGPFTPQSTGVGHAADTVEAGVRDALGAEAAAPYADLLVAYVAGADLPAEEEALAAEFAARDLAGEVVVANDTFALLRAGASGPWGVAVVCGAGVNAVGVSPTGQVARFPSLGKISGDWGGGLDLGDETLWHAIRAEDGRGGPTALAGLVATHFGRDTVEEVVLDLHFGRLDRGRLLELTVGLFEQAAEGDRVALDLVTQMADEVVVMAEVCLRRLGLMEVPTEVVLGGGILRAREPLLTALLDERFGTRTPQAKPVVAEQPPIVGAALSALDRIGASEEAKTRLRAQF</sequence>
<protein>
    <submittedName>
        <fullName evidence="2">BadF/BadG/BcrA/BcrD ATPase family protein</fullName>
    </submittedName>
</protein>
<reference evidence="3" key="1">
    <citation type="journal article" date="2019" name="Int. J. Syst. Evol. Microbiol.">
        <title>The Global Catalogue of Microorganisms (GCM) 10K type strain sequencing project: providing services to taxonomists for standard genome sequencing and annotation.</title>
        <authorList>
            <consortium name="The Broad Institute Genomics Platform"/>
            <consortium name="The Broad Institute Genome Sequencing Center for Infectious Disease"/>
            <person name="Wu L."/>
            <person name="Ma J."/>
        </authorList>
    </citation>
    <scope>NUCLEOTIDE SEQUENCE [LARGE SCALE GENOMIC DNA]</scope>
    <source>
        <strain evidence="3">JCM 11136</strain>
    </source>
</reference>
<dbReference type="SUPFAM" id="SSF53067">
    <property type="entry name" value="Actin-like ATPase domain"/>
    <property type="match status" value="2"/>
</dbReference>
<dbReference type="Pfam" id="PF01869">
    <property type="entry name" value="BcrAD_BadFG"/>
    <property type="match status" value="1"/>
</dbReference>
<evidence type="ECO:0000313" key="3">
    <source>
        <dbReference type="Proteomes" id="UP001501578"/>
    </source>
</evidence>
<dbReference type="InterPro" id="IPR002731">
    <property type="entry name" value="ATPase_BadF"/>
</dbReference>
<feature type="domain" description="ATPase BadF/BadG/BcrA/BcrD type" evidence="1">
    <location>
        <begin position="12"/>
        <end position="306"/>
    </location>
</feature>
<comment type="caution">
    <text evidence="2">The sequence shown here is derived from an EMBL/GenBank/DDBJ whole genome shotgun (WGS) entry which is preliminary data.</text>
</comment>
<name>A0ABP3Z443_9ACTN</name>
<gene>
    <name evidence="2" type="ORF">GCM10009560_01380</name>
</gene>
<keyword evidence="3" id="KW-1185">Reference proteome</keyword>
<dbReference type="InterPro" id="IPR043129">
    <property type="entry name" value="ATPase_NBD"/>
</dbReference>
<organism evidence="2 3">
    <name type="scientific">Nonomuraea longicatena</name>
    <dbReference type="NCBI Taxonomy" id="83682"/>
    <lineage>
        <taxon>Bacteria</taxon>
        <taxon>Bacillati</taxon>
        <taxon>Actinomycetota</taxon>
        <taxon>Actinomycetes</taxon>
        <taxon>Streptosporangiales</taxon>
        <taxon>Streptosporangiaceae</taxon>
        <taxon>Nonomuraea</taxon>
    </lineage>
</organism>
<dbReference type="PANTHER" id="PTHR43190:SF3">
    <property type="entry name" value="N-ACETYL-D-GLUCOSAMINE KINASE"/>
    <property type="match status" value="1"/>
</dbReference>
<proteinExistence type="predicted"/>
<dbReference type="Gene3D" id="3.30.420.40">
    <property type="match status" value="2"/>
</dbReference>
<dbReference type="PANTHER" id="PTHR43190">
    <property type="entry name" value="N-ACETYL-D-GLUCOSAMINE KINASE"/>
    <property type="match status" value="1"/>
</dbReference>
<dbReference type="EMBL" id="BAAAHQ010000001">
    <property type="protein sequence ID" value="GAA0911756.1"/>
    <property type="molecule type" value="Genomic_DNA"/>
</dbReference>
<evidence type="ECO:0000259" key="1">
    <source>
        <dbReference type="Pfam" id="PF01869"/>
    </source>
</evidence>
<evidence type="ECO:0000313" key="2">
    <source>
        <dbReference type="EMBL" id="GAA0911756.1"/>
    </source>
</evidence>